<dbReference type="NCBIfam" id="NF033527">
    <property type="entry name" value="transpos_Tn3"/>
    <property type="match status" value="1"/>
</dbReference>
<evidence type="ECO:0000259" key="6">
    <source>
        <dbReference type="Pfam" id="PF13700"/>
    </source>
</evidence>
<feature type="domain" description="DUF4158" evidence="6">
    <location>
        <begin position="6"/>
        <end position="167"/>
    </location>
</feature>
<dbReference type="GO" id="GO:0003677">
    <property type="term" value="F:DNA binding"/>
    <property type="evidence" value="ECO:0007669"/>
    <property type="project" value="UniProtKB-KW"/>
</dbReference>
<dbReference type="InterPro" id="IPR025296">
    <property type="entry name" value="DUF4158"/>
</dbReference>
<keyword evidence="3" id="KW-0238">DNA-binding</keyword>
<accession>A0AA42CIV5</accession>
<dbReference type="Proteomes" id="UP001165679">
    <property type="component" value="Unassembled WGS sequence"/>
</dbReference>
<evidence type="ECO:0000313" key="8">
    <source>
        <dbReference type="Proteomes" id="UP001165679"/>
    </source>
</evidence>
<comment type="caution">
    <text evidence="7">The sequence shown here is derived from an EMBL/GenBank/DDBJ whole genome shotgun (WGS) entry which is preliminary data.</text>
</comment>
<keyword evidence="8" id="KW-1185">Reference proteome</keyword>
<reference evidence="7" key="2">
    <citation type="submission" date="2022-10" db="EMBL/GenBank/DDBJ databases">
        <authorList>
            <person name="Trinh H.N."/>
        </authorList>
    </citation>
    <scope>NUCLEOTIDE SEQUENCE</scope>
    <source>
        <strain evidence="7">RN2-1</strain>
    </source>
</reference>
<organism evidence="7 8">
    <name type="scientific">Limobrevibacterium gyesilva</name>
    <dbReference type="NCBI Taxonomy" id="2991712"/>
    <lineage>
        <taxon>Bacteria</taxon>
        <taxon>Pseudomonadati</taxon>
        <taxon>Pseudomonadota</taxon>
        <taxon>Alphaproteobacteria</taxon>
        <taxon>Acetobacterales</taxon>
        <taxon>Acetobacteraceae</taxon>
        <taxon>Limobrevibacterium</taxon>
    </lineage>
</organism>
<evidence type="ECO:0000256" key="3">
    <source>
        <dbReference type="ARBA" id="ARBA00023125"/>
    </source>
</evidence>
<evidence type="ECO:0000256" key="4">
    <source>
        <dbReference type="ARBA" id="ARBA00023172"/>
    </source>
</evidence>
<dbReference type="AlphaFoldDB" id="A0AA42CIV5"/>
<evidence type="ECO:0000256" key="1">
    <source>
        <dbReference type="ARBA" id="ARBA00009402"/>
    </source>
</evidence>
<comment type="similarity">
    <text evidence="1">Belongs to the transposase 7 family.</text>
</comment>
<dbReference type="Pfam" id="PF13700">
    <property type="entry name" value="DUF4158"/>
    <property type="match status" value="1"/>
</dbReference>
<dbReference type="InterPro" id="IPR047653">
    <property type="entry name" value="Tn3-like_transpos"/>
</dbReference>
<evidence type="ECO:0000259" key="5">
    <source>
        <dbReference type="Pfam" id="PF01526"/>
    </source>
</evidence>
<keyword evidence="4" id="KW-0233">DNA recombination</keyword>
<gene>
    <name evidence="7" type="ORF">OL599_17055</name>
</gene>
<sequence>MAHRQLLTDEERQALLGIPLDADNLARCFTLSRADRELVAKRRRDANRIGFAVQLALLRHPGIALAQLEQPAEPLVQWLARQLEILAAPFAEYARRPQTLTDHARLLAKTLGLRPPGNTDLPMMIEVAAQAAWSTDRGQPIAAAVASALRAANIILPAGSVIERAAIAGRARARRRATDALLAEVSDEQTAKLDQLLVRDAAADMTPFAWLKAMPVAPKADHVRELLDRLRRVRDIGLPAEIAAQIDEQRLRQFVREGHASDAHQLGRYAARRRRAILVATVLDLEARLTDAVLDMADKLIGGLFAKARNATRRRYAASAGDVGRLMRLFHGTIDALATAQADEHDAFETVDETVGWAKLLRVRGEVADLANLAEEDPLLRAADRWKTLHKFAPDLIEALEFRAARAGDPMLAALQLLIDMHRSAKREVPPDAPMPFRKDWRRLVLKGGQPNRRLYETAVLATLRDKLRSGDIWVERSSSYRRFDSYLLPSPAVPAVAAELGLPVTADEWLSTKGTELDRRLKRFARRLQRGELEGIEYRDGRLQVSPVKATVTPEGRAFADGIEAMMPRVRITELLHEVNRATGFASAFTNLRTGERCDDGNALLAAILADATNLGLGRMAAASHGVTRDKLIWTAGAYIRPETYKAALARIIDAHHALPIATIWGDGSTSSSDRQFFRSAKRGDAAGEVNARYGQDPGLGFYTHVSDQHGPYSARVMSATSHEAPYVLDGLMHHGTALRIGTHYTDTGGASDHVFILCAMLGFRFCPRLRDFPDRKFACIEPAATYKELQPLFGRRIRTDVIREHWDEVRRLVASLQAGTVLPSAMLKRLAAFQRQNQLGLALQELGRIERTLFMLDWLESPQLRQLCQAGLNKSEQRHALAQVICTFKQGRIADRGQDAHQFRASGLNLVIAAIVYWNSTYLADAVDHLRSESQAVSAGLLAHTSPLSWEHIGFSGDFLWDRAAATAGQRRPLNLSRERRAA</sequence>
<dbReference type="RefSeq" id="WP_264715052.1">
    <property type="nucleotide sequence ID" value="NZ_JAPDNT010000017.1"/>
</dbReference>
<proteinExistence type="inferred from homology"/>
<dbReference type="Pfam" id="PF01526">
    <property type="entry name" value="DDE_Tnp_Tn3"/>
    <property type="match status" value="1"/>
</dbReference>
<dbReference type="GO" id="GO:0004803">
    <property type="term" value="F:transposase activity"/>
    <property type="evidence" value="ECO:0007669"/>
    <property type="project" value="InterPro"/>
</dbReference>
<feature type="domain" description="Tn3 transposase DDE" evidence="5">
    <location>
        <begin position="575"/>
        <end position="961"/>
    </location>
</feature>
<dbReference type="InterPro" id="IPR002513">
    <property type="entry name" value="Tn3_Tnp_DDE_dom"/>
</dbReference>
<name>A0AA42CIV5_9PROT</name>
<protein>
    <submittedName>
        <fullName evidence="7">Tn3 family transposase</fullName>
    </submittedName>
</protein>
<evidence type="ECO:0000256" key="2">
    <source>
        <dbReference type="ARBA" id="ARBA00022578"/>
    </source>
</evidence>
<keyword evidence="2" id="KW-0815">Transposition</keyword>
<reference evidence="7" key="1">
    <citation type="submission" date="2022-09" db="EMBL/GenBank/DDBJ databases">
        <title>Rhodovastum sp. nov. RN2-1 isolated from soil in Seongnam, South Korea.</title>
        <authorList>
            <person name="Le N.T."/>
        </authorList>
    </citation>
    <scope>NUCLEOTIDE SEQUENCE</scope>
    <source>
        <strain evidence="7">RN2-1</strain>
    </source>
</reference>
<dbReference type="EMBL" id="JAPDNT010000017">
    <property type="protein sequence ID" value="MCW3476285.1"/>
    <property type="molecule type" value="Genomic_DNA"/>
</dbReference>
<dbReference type="GO" id="GO:0006313">
    <property type="term" value="P:DNA transposition"/>
    <property type="evidence" value="ECO:0007669"/>
    <property type="project" value="InterPro"/>
</dbReference>
<evidence type="ECO:0000313" key="7">
    <source>
        <dbReference type="EMBL" id="MCW3476285.1"/>
    </source>
</evidence>